<feature type="region of interest" description="Disordered" evidence="1">
    <location>
        <begin position="68"/>
        <end position="117"/>
    </location>
</feature>
<evidence type="ECO:0000256" key="2">
    <source>
        <dbReference type="SAM" id="Phobius"/>
    </source>
</evidence>
<keyword evidence="2" id="KW-1133">Transmembrane helix</keyword>
<evidence type="ECO:0000313" key="4">
    <source>
        <dbReference type="Proteomes" id="UP000198226"/>
    </source>
</evidence>
<gene>
    <name evidence="3" type="ORF">GA0070623_1305</name>
</gene>
<evidence type="ECO:0000313" key="3">
    <source>
        <dbReference type="EMBL" id="SCG45937.1"/>
    </source>
</evidence>
<proteinExistence type="predicted"/>
<keyword evidence="2" id="KW-0812">Transmembrane</keyword>
<dbReference type="Proteomes" id="UP000198226">
    <property type="component" value="Chromosome I"/>
</dbReference>
<keyword evidence="4" id="KW-1185">Reference proteome</keyword>
<feature type="transmembrane region" description="Helical" evidence="2">
    <location>
        <begin position="38"/>
        <end position="57"/>
    </location>
</feature>
<sequence>MLRSSRRMVLLVTGALVAVLALSFVVLRADTADLVATAVSAVAAVAGVGVALWAALAPTRPGLRAEKTGRVTTTRHGYGVSGIDAPADDDTPMSASATGDVETDGGVGISGIHRRPR</sequence>
<keyword evidence="2" id="KW-0472">Membrane</keyword>
<dbReference type="EMBL" id="LT607752">
    <property type="protein sequence ID" value="SCG45937.1"/>
    <property type="molecule type" value="Genomic_DNA"/>
</dbReference>
<accession>A0A1C5HJ99</accession>
<name>A0A1C5HJ99_9ACTN</name>
<dbReference type="AlphaFoldDB" id="A0A1C5HJ99"/>
<organism evidence="3 4">
    <name type="scientific">Micromonospora rifamycinica</name>
    <dbReference type="NCBI Taxonomy" id="291594"/>
    <lineage>
        <taxon>Bacteria</taxon>
        <taxon>Bacillati</taxon>
        <taxon>Actinomycetota</taxon>
        <taxon>Actinomycetes</taxon>
        <taxon>Micromonosporales</taxon>
        <taxon>Micromonosporaceae</taxon>
        <taxon>Micromonospora</taxon>
    </lineage>
</organism>
<reference evidence="4" key="1">
    <citation type="submission" date="2016-06" db="EMBL/GenBank/DDBJ databases">
        <authorList>
            <person name="Varghese N."/>
            <person name="Submissions Spin"/>
        </authorList>
    </citation>
    <scope>NUCLEOTIDE SEQUENCE [LARGE SCALE GENOMIC DNA]</scope>
    <source>
        <strain evidence="4">DSM 44983</strain>
    </source>
</reference>
<protein>
    <submittedName>
        <fullName evidence="3">Uncharacterized protein</fullName>
    </submittedName>
</protein>
<evidence type="ECO:0000256" key="1">
    <source>
        <dbReference type="SAM" id="MobiDB-lite"/>
    </source>
</evidence>